<dbReference type="EMBL" id="BARS01058671">
    <property type="protein sequence ID" value="GAG50235.1"/>
    <property type="molecule type" value="Genomic_DNA"/>
</dbReference>
<sequence length="88" mass="10567">TEERANIIDALKVLDYTNKQFEEHEEKLTKKFGFKQNYVDMILNIFNENILKGIQGDYYQMALLLNKEGMKFFHFLQISVKIQLEEFK</sequence>
<organism evidence="1">
    <name type="scientific">marine sediment metagenome</name>
    <dbReference type="NCBI Taxonomy" id="412755"/>
    <lineage>
        <taxon>unclassified sequences</taxon>
        <taxon>metagenomes</taxon>
        <taxon>ecological metagenomes</taxon>
    </lineage>
</organism>
<dbReference type="AlphaFoldDB" id="X0Y3D7"/>
<accession>X0Y3D7</accession>
<gene>
    <name evidence="1" type="ORF">S01H1_85429</name>
</gene>
<protein>
    <submittedName>
        <fullName evidence="1">Uncharacterized protein</fullName>
    </submittedName>
</protein>
<name>X0Y3D7_9ZZZZ</name>
<evidence type="ECO:0000313" key="1">
    <source>
        <dbReference type="EMBL" id="GAG50235.1"/>
    </source>
</evidence>
<reference evidence="1" key="1">
    <citation type="journal article" date="2014" name="Front. Microbiol.">
        <title>High frequency of phylogenetically diverse reductive dehalogenase-homologous genes in deep subseafloor sedimentary metagenomes.</title>
        <authorList>
            <person name="Kawai M."/>
            <person name="Futagami T."/>
            <person name="Toyoda A."/>
            <person name="Takaki Y."/>
            <person name="Nishi S."/>
            <person name="Hori S."/>
            <person name="Arai W."/>
            <person name="Tsubouchi T."/>
            <person name="Morono Y."/>
            <person name="Uchiyama I."/>
            <person name="Ito T."/>
            <person name="Fujiyama A."/>
            <person name="Inagaki F."/>
            <person name="Takami H."/>
        </authorList>
    </citation>
    <scope>NUCLEOTIDE SEQUENCE</scope>
    <source>
        <strain evidence="1">Expedition CK06-06</strain>
    </source>
</reference>
<feature type="non-terminal residue" evidence="1">
    <location>
        <position position="1"/>
    </location>
</feature>
<proteinExistence type="predicted"/>
<comment type="caution">
    <text evidence="1">The sequence shown here is derived from an EMBL/GenBank/DDBJ whole genome shotgun (WGS) entry which is preliminary data.</text>
</comment>
<feature type="non-terminal residue" evidence="1">
    <location>
        <position position="88"/>
    </location>
</feature>